<gene>
    <name evidence="3" type="ORF">CVT25_007415</name>
</gene>
<protein>
    <submittedName>
        <fullName evidence="3">Uncharacterized protein</fullName>
    </submittedName>
</protein>
<keyword evidence="2" id="KW-1133">Transmembrane helix</keyword>
<evidence type="ECO:0000313" key="3">
    <source>
        <dbReference type="EMBL" id="PPQ89810.1"/>
    </source>
</evidence>
<feature type="region of interest" description="Disordered" evidence="1">
    <location>
        <begin position="219"/>
        <end position="244"/>
    </location>
</feature>
<keyword evidence="2" id="KW-0472">Membrane</keyword>
<sequence length="328" mass="36581">MDATILGMDPINFALTVISVLGLLFSIIAFVRHFDPSTGQWLTAAEGMDHIRSYLESISPILSIRHEHRLRLYVNRMEHKLALLMLGTMPFSNGPLQNLKGWIKTWRLLWLSKEIHACSVILRMISTQKERVKHAKHDEMTMDPLELEASVEASIERLIMSLPVRPSTTCQQADLEANHPPAFLSNYTVRSYYSDVVHIEDHPTSSNIQLSPRQSLDIDSNTSTLCSGSRESLPKDGCTGNSTKTGLSYRDLPMKPPSLHLPTVRKLRWQSWPTVIPGLSLGCSPLSSEPNGVCPSGASAAGRCQQNLFTAGQLYYQGTNNEVYCYGQ</sequence>
<dbReference type="EMBL" id="NHYD01001821">
    <property type="protein sequence ID" value="PPQ89810.1"/>
    <property type="molecule type" value="Genomic_DNA"/>
</dbReference>
<reference evidence="3 4" key="1">
    <citation type="journal article" date="2018" name="Evol. Lett.">
        <title>Horizontal gene cluster transfer increased hallucinogenic mushroom diversity.</title>
        <authorList>
            <person name="Reynolds H.T."/>
            <person name="Vijayakumar V."/>
            <person name="Gluck-Thaler E."/>
            <person name="Korotkin H.B."/>
            <person name="Matheny P.B."/>
            <person name="Slot J.C."/>
        </authorList>
    </citation>
    <scope>NUCLEOTIDE SEQUENCE [LARGE SCALE GENOMIC DNA]</scope>
    <source>
        <strain evidence="3 4">2631</strain>
    </source>
</reference>
<feature type="transmembrane region" description="Helical" evidence="2">
    <location>
        <begin position="12"/>
        <end position="31"/>
    </location>
</feature>
<dbReference type="Proteomes" id="UP000283269">
    <property type="component" value="Unassembled WGS sequence"/>
</dbReference>
<feature type="compositionally biased region" description="Polar residues" evidence="1">
    <location>
        <begin position="219"/>
        <end position="230"/>
    </location>
</feature>
<keyword evidence="4" id="KW-1185">Reference proteome</keyword>
<keyword evidence="2" id="KW-0812">Transmembrane</keyword>
<evidence type="ECO:0000313" key="4">
    <source>
        <dbReference type="Proteomes" id="UP000283269"/>
    </source>
</evidence>
<organism evidence="3 4">
    <name type="scientific">Psilocybe cyanescens</name>
    <dbReference type="NCBI Taxonomy" id="93625"/>
    <lineage>
        <taxon>Eukaryota</taxon>
        <taxon>Fungi</taxon>
        <taxon>Dikarya</taxon>
        <taxon>Basidiomycota</taxon>
        <taxon>Agaricomycotina</taxon>
        <taxon>Agaricomycetes</taxon>
        <taxon>Agaricomycetidae</taxon>
        <taxon>Agaricales</taxon>
        <taxon>Agaricineae</taxon>
        <taxon>Strophariaceae</taxon>
        <taxon>Psilocybe</taxon>
    </lineage>
</organism>
<evidence type="ECO:0000256" key="1">
    <source>
        <dbReference type="SAM" id="MobiDB-lite"/>
    </source>
</evidence>
<dbReference type="AlphaFoldDB" id="A0A409XGC7"/>
<name>A0A409XGC7_PSICY</name>
<dbReference type="InParanoid" id="A0A409XGC7"/>
<proteinExistence type="predicted"/>
<accession>A0A409XGC7</accession>
<comment type="caution">
    <text evidence="3">The sequence shown here is derived from an EMBL/GenBank/DDBJ whole genome shotgun (WGS) entry which is preliminary data.</text>
</comment>
<dbReference type="OrthoDB" id="3043994at2759"/>
<evidence type="ECO:0000256" key="2">
    <source>
        <dbReference type="SAM" id="Phobius"/>
    </source>
</evidence>